<feature type="transmembrane region" description="Helical" evidence="1">
    <location>
        <begin position="174"/>
        <end position="193"/>
    </location>
</feature>
<feature type="transmembrane region" description="Helical" evidence="1">
    <location>
        <begin position="125"/>
        <end position="144"/>
    </location>
</feature>
<proteinExistence type="predicted"/>
<keyword evidence="1" id="KW-0812">Transmembrane</keyword>
<dbReference type="Pfam" id="PF01757">
    <property type="entry name" value="Acyl_transf_3"/>
    <property type="match status" value="1"/>
</dbReference>
<evidence type="ECO:0000313" key="3">
    <source>
        <dbReference type="EMBL" id="AUY25370.1"/>
    </source>
</evidence>
<evidence type="ECO:0000313" key="4">
    <source>
        <dbReference type="Proteomes" id="UP000237673"/>
    </source>
</evidence>
<keyword evidence="1" id="KW-0472">Membrane</keyword>
<feature type="transmembrane region" description="Helical" evidence="1">
    <location>
        <begin position="225"/>
        <end position="250"/>
    </location>
</feature>
<feature type="transmembrane region" description="Helical" evidence="1">
    <location>
        <begin position="300"/>
        <end position="321"/>
    </location>
</feature>
<keyword evidence="1" id="KW-1133">Transmembrane helix</keyword>
<feature type="domain" description="Acyltransferase 3" evidence="2">
    <location>
        <begin position="3"/>
        <end position="318"/>
    </location>
</feature>
<dbReference type="PANTHER" id="PTHR23028">
    <property type="entry name" value="ACETYLTRANSFERASE"/>
    <property type="match status" value="1"/>
</dbReference>
<dbReference type="InterPro" id="IPR050879">
    <property type="entry name" value="Acyltransferase_3"/>
</dbReference>
<protein>
    <submittedName>
        <fullName evidence="3">Acyltransferase</fullName>
    </submittedName>
</protein>
<dbReference type="PANTHER" id="PTHR23028:SF131">
    <property type="entry name" value="BLR2367 PROTEIN"/>
    <property type="match status" value="1"/>
</dbReference>
<feature type="transmembrane region" description="Helical" evidence="1">
    <location>
        <begin position="271"/>
        <end position="294"/>
    </location>
</feature>
<dbReference type="RefSeq" id="WP_052133892.1">
    <property type="nucleotide sequence ID" value="NZ_CAXOMJ010000047.1"/>
</dbReference>
<dbReference type="GO" id="GO:0016746">
    <property type="term" value="F:acyltransferase activity"/>
    <property type="evidence" value="ECO:0007669"/>
    <property type="project" value="UniProtKB-KW"/>
</dbReference>
<dbReference type="Proteomes" id="UP000237673">
    <property type="component" value="Chromosome"/>
</dbReference>
<keyword evidence="3" id="KW-0012">Acyltransferase</keyword>
<sequence length="344" mass="37878">MIISVQLLRALAAIMVVMHHITIKAGQYHNNALSGFHIGEFGVDLFFIISGYIMCYTTEGKKIVPWVFIQRRIKRIIPLYWVMTAIALAVYLVAPAMVNASGGETSILASWTLFPLGKKLLVNNGWTLSYEFLFYLTFAVCLIAGSAGRRIVLTSLLLIAIFITGLLLQPQHPTAKFLTNGIILEFILGMLAFKMTHNRHLTKLLCALLALSGLLLLIIQNQTGIYHSAAGRVISGGIPMFLFFTGVVGLENDIKQSSVPGIKTCVLIGEASYSLYLIHAFTLSAGAVALKMLRLSHHDVLFTCVLLVSSIIAGLLCWRFIEQPLNACFKRRDNRAVAARLPIS</sequence>
<reference evidence="3 4" key="1">
    <citation type="submission" date="2018-01" db="EMBL/GenBank/DDBJ databases">
        <title>Complete and assembled Genome of Pantoea calida DSM22759T.</title>
        <authorList>
            <person name="Stevens M.J.A."/>
            <person name="Zurfluh K."/>
            <person name="Stephan R."/>
        </authorList>
    </citation>
    <scope>NUCLEOTIDE SEQUENCE [LARGE SCALE GENOMIC DNA]</scope>
    <source>
        <strain evidence="3 4">DSM 22759</strain>
    </source>
</reference>
<feature type="transmembrane region" description="Helical" evidence="1">
    <location>
        <begin position="200"/>
        <end position="219"/>
    </location>
</feature>
<feature type="transmembrane region" description="Helical" evidence="1">
    <location>
        <begin position="151"/>
        <end position="168"/>
    </location>
</feature>
<dbReference type="GeneID" id="84632170"/>
<feature type="transmembrane region" description="Helical" evidence="1">
    <location>
        <begin position="77"/>
        <end position="98"/>
    </location>
</feature>
<keyword evidence="3" id="KW-0808">Transferase</keyword>
<name>A0ABN5HC57_9GAMM</name>
<keyword evidence="4" id="KW-1185">Reference proteome</keyword>
<dbReference type="EMBL" id="CP026378">
    <property type="protein sequence ID" value="AUY25370.1"/>
    <property type="molecule type" value="Genomic_DNA"/>
</dbReference>
<feature type="transmembrane region" description="Helical" evidence="1">
    <location>
        <begin position="35"/>
        <end position="56"/>
    </location>
</feature>
<evidence type="ECO:0000259" key="2">
    <source>
        <dbReference type="Pfam" id="PF01757"/>
    </source>
</evidence>
<accession>A0ABN5HC57</accession>
<feature type="transmembrane region" description="Helical" evidence="1">
    <location>
        <begin position="7"/>
        <end position="23"/>
    </location>
</feature>
<gene>
    <name evidence="3" type="ORF">C2E16_10945</name>
</gene>
<dbReference type="InterPro" id="IPR002656">
    <property type="entry name" value="Acyl_transf_3_dom"/>
</dbReference>
<evidence type="ECO:0000256" key="1">
    <source>
        <dbReference type="SAM" id="Phobius"/>
    </source>
</evidence>
<organism evidence="3 4">
    <name type="scientific">Mixta calida</name>
    <dbReference type="NCBI Taxonomy" id="665913"/>
    <lineage>
        <taxon>Bacteria</taxon>
        <taxon>Pseudomonadati</taxon>
        <taxon>Pseudomonadota</taxon>
        <taxon>Gammaproteobacteria</taxon>
        <taxon>Enterobacterales</taxon>
        <taxon>Erwiniaceae</taxon>
        <taxon>Mixta</taxon>
    </lineage>
</organism>